<reference evidence="2" key="1">
    <citation type="submission" date="2022-11" db="UniProtKB">
        <authorList>
            <consortium name="WormBaseParasite"/>
        </authorList>
    </citation>
    <scope>IDENTIFICATION</scope>
</reference>
<evidence type="ECO:0000313" key="2">
    <source>
        <dbReference type="WBParaSite" id="nRc.2.0.1.t20954-RA"/>
    </source>
</evidence>
<name>A0A915J580_ROMCU</name>
<protein>
    <submittedName>
        <fullName evidence="2">Uncharacterized protein</fullName>
    </submittedName>
</protein>
<dbReference type="Proteomes" id="UP000887565">
    <property type="component" value="Unplaced"/>
</dbReference>
<dbReference type="WBParaSite" id="nRc.2.0.1.t20954-RA">
    <property type="protein sequence ID" value="nRc.2.0.1.t20954-RA"/>
    <property type="gene ID" value="nRc.2.0.1.g20954"/>
</dbReference>
<dbReference type="AlphaFoldDB" id="A0A915J580"/>
<organism evidence="1 2">
    <name type="scientific">Romanomermis culicivorax</name>
    <name type="common">Nematode worm</name>
    <dbReference type="NCBI Taxonomy" id="13658"/>
    <lineage>
        <taxon>Eukaryota</taxon>
        <taxon>Metazoa</taxon>
        <taxon>Ecdysozoa</taxon>
        <taxon>Nematoda</taxon>
        <taxon>Enoplea</taxon>
        <taxon>Dorylaimia</taxon>
        <taxon>Mermithida</taxon>
        <taxon>Mermithoidea</taxon>
        <taxon>Mermithidae</taxon>
        <taxon>Romanomermis</taxon>
    </lineage>
</organism>
<sequence length="146" mass="16580">MMNYVQRPRKTNLHSTGTIMWYFKSKKLDFLNGNYNPMADGQKSAATFSFRRLNAVVPMKPMATLRENGEFSNIMDTIYFLETFQEKQAIMKALTLAASLLVDSTPSSHVTTNILEAYCASQNESFKTQDESKIPTKAFVIMEISL</sequence>
<proteinExistence type="predicted"/>
<accession>A0A915J580</accession>
<evidence type="ECO:0000313" key="1">
    <source>
        <dbReference type="Proteomes" id="UP000887565"/>
    </source>
</evidence>
<keyword evidence="1" id="KW-1185">Reference proteome</keyword>